<keyword evidence="2" id="KW-1185">Reference proteome</keyword>
<organism evidence="1 2">
    <name type="scientific">Halococcus hamelinensis 100A6</name>
    <dbReference type="NCBI Taxonomy" id="1132509"/>
    <lineage>
        <taxon>Archaea</taxon>
        <taxon>Methanobacteriati</taxon>
        <taxon>Methanobacteriota</taxon>
        <taxon>Stenosarchaea group</taxon>
        <taxon>Halobacteria</taxon>
        <taxon>Halobacteriales</taxon>
        <taxon>Halococcaceae</taxon>
        <taxon>Halococcus</taxon>
    </lineage>
</organism>
<protein>
    <submittedName>
        <fullName evidence="1">Uncharacterized protein</fullName>
    </submittedName>
</protein>
<dbReference type="AlphaFoldDB" id="M0M1Q1"/>
<accession>M0M1Q1</accession>
<evidence type="ECO:0000313" key="2">
    <source>
        <dbReference type="Proteomes" id="UP000011566"/>
    </source>
</evidence>
<gene>
    <name evidence="1" type="ORF">C447_10077</name>
</gene>
<evidence type="ECO:0000313" key="1">
    <source>
        <dbReference type="EMBL" id="EMA38494.1"/>
    </source>
</evidence>
<name>M0M1Q1_9EURY</name>
<comment type="caution">
    <text evidence="1">The sequence shown here is derived from an EMBL/GenBank/DDBJ whole genome shotgun (WGS) entry which is preliminary data.</text>
</comment>
<dbReference type="OrthoDB" id="214098at2157"/>
<dbReference type="RefSeq" id="WP_007693453.1">
    <property type="nucleotide sequence ID" value="NZ_AJRK01000428.1"/>
</dbReference>
<proteinExistence type="predicted"/>
<reference evidence="1 2" key="1">
    <citation type="journal article" date="2014" name="PLoS Genet.">
        <title>Phylogenetically driven sequencing of extremely halophilic archaea reveals strategies for static and dynamic osmo-response.</title>
        <authorList>
            <person name="Becker E.A."/>
            <person name="Seitzer P.M."/>
            <person name="Tritt A."/>
            <person name="Larsen D."/>
            <person name="Krusor M."/>
            <person name="Yao A.I."/>
            <person name="Wu D."/>
            <person name="Madern D."/>
            <person name="Eisen J.A."/>
            <person name="Darling A.E."/>
            <person name="Facciotti M.T."/>
        </authorList>
    </citation>
    <scope>NUCLEOTIDE SEQUENCE [LARGE SCALE GENOMIC DNA]</scope>
    <source>
        <strain evidence="1 2">100A6</strain>
    </source>
</reference>
<dbReference type="Proteomes" id="UP000011566">
    <property type="component" value="Unassembled WGS sequence"/>
</dbReference>
<dbReference type="EMBL" id="AOMB01000030">
    <property type="protein sequence ID" value="EMA38494.1"/>
    <property type="molecule type" value="Genomic_DNA"/>
</dbReference>
<sequence length="95" mass="10068">MADVTIDMDDRELEDAAAELATARDGLGADGSLTVDLWNLDAPTAFAFFEGALDAGYRPTITGLDAEPTGNQSVLGMLQDDEKVHIDRLSLELGA</sequence>
<dbReference type="PATRIC" id="fig|1132509.6.peg.2277"/>